<comment type="caution">
    <text evidence="2">The sequence shown here is derived from an EMBL/GenBank/DDBJ whole genome shotgun (WGS) entry which is preliminary data.</text>
</comment>
<gene>
    <name evidence="2" type="ORF">HMPREF9453_00051</name>
</gene>
<dbReference type="HOGENOM" id="CLU_2616301_0_0_9"/>
<accession>H1CXG3</accession>
<keyword evidence="1" id="KW-0732">Signal</keyword>
<proteinExistence type="predicted"/>
<dbReference type="AlphaFoldDB" id="H1CXG3"/>
<dbReference type="PATRIC" id="fig|742743.3.peg.53"/>
<protein>
    <submittedName>
        <fullName evidence="2">Uncharacterized protein</fullName>
    </submittedName>
</protein>
<feature type="signal peptide" evidence="1">
    <location>
        <begin position="1"/>
        <end position="25"/>
    </location>
</feature>
<dbReference type="RefSeq" id="WP_008858558.1">
    <property type="nucleotide sequence ID" value="NZ_JH591187.1"/>
</dbReference>
<keyword evidence="3" id="KW-1185">Reference proteome</keyword>
<dbReference type="Proteomes" id="UP000003277">
    <property type="component" value="Unassembled WGS sequence"/>
</dbReference>
<evidence type="ECO:0000256" key="1">
    <source>
        <dbReference type="SAM" id="SignalP"/>
    </source>
</evidence>
<organism evidence="2 3">
    <name type="scientific">Dialister succinatiphilus YIT 11850</name>
    <dbReference type="NCBI Taxonomy" id="742743"/>
    <lineage>
        <taxon>Bacteria</taxon>
        <taxon>Bacillati</taxon>
        <taxon>Bacillota</taxon>
        <taxon>Negativicutes</taxon>
        <taxon>Veillonellales</taxon>
        <taxon>Veillonellaceae</taxon>
        <taxon>Dialister</taxon>
    </lineage>
</organism>
<name>H1CXG3_9FIRM</name>
<feature type="chain" id="PRO_5003548313" evidence="1">
    <location>
        <begin position="26"/>
        <end position="78"/>
    </location>
</feature>
<evidence type="ECO:0000313" key="2">
    <source>
        <dbReference type="EMBL" id="EHO63994.1"/>
    </source>
</evidence>
<dbReference type="EMBL" id="ADLT01000001">
    <property type="protein sequence ID" value="EHO63994.1"/>
    <property type="molecule type" value="Genomic_DNA"/>
</dbReference>
<reference evidence="2 3" key="1">
    <citation type="submission" date="2011-11" db="EMBL/GenBank/DDBJ databases">
        <title>The Genome Sequence of Dialister succinatiphilus YIT 11850.</title>
        <authorList>
            <consortium name="The Broad Institute Genome Sequencing Platform"/>
            <person name="Earl A."/>
            <person name="Ward D."/>
            <person name="Feldgarden M."/>
            <person name="Gevers D."/>
            <person name="Morotomi M."/>
            <person name="Young S.K."/>
            <person name="Zeng Q."/>
            <person name="Gargeya S."/>
            <person name="Fitzgerald M."/>
            <person name="Haas B."/>
            <person name="Abouelleil A."/>
            <person name="Alvarado L."/>
            <person name="Arachchi H.M."/>
            <person name="Berlin A."/>
            <person name="Brown A."/>
            <person name="Chapman S.B."/>
            <person name="Dunbar C."/>
            <person name="Gearin G."/>
            <person name="Goldberg J."/>
            <person name="Griggs A."/>
            <person name="Gujja S."/>
            <person name="Heiman D."/>
            <person name="Howarth C."/>
            <person name="Lui A."/>
            <person name="MacDonald P.J.P."/>
            <person name="Montmayeur A."/>
            <person name="Murphy C."/>
            <person name="Neiman D."/>
            <person name="Pearson M."/>
            <person name="Priest M."/>
            <person name="Roberts A."/>
            <person name="Saif S."/>
            <person name="Shea T."/>
            <person name="Sisk P."/>
            <person name="Stolte C."/>
            <person name="Sykes S."/>
            <person name="Wortman J."/>
            <person name="Nusbaum C."/>
            <person name="Birren B."/>
        </authorList>
    </citation>
    <scope>NUCLEOTIDE SEQUENCE [LARGE SCALE GENOMIC DNA]</scope>
    <source>
        <strain evidence="2 3">YIT 11850</strain>
    </source>
</reference>
<sequence length="78" mass="8481">MKKSTLIISLAAAGLISLGGYSVFADNSDSSWNGWCPGPRQTVSRDSRDGSYGRGYGCGGYRQSDRDDYYCPGPGYRR</sequence>
<evidence type="ECO:0000313" key="3">
    <source>
        <dbReference type="Proteomes" id="UP000003277"/>
    </source>
</evidence>